<comment type="caution">
    <text evidence="1">The sequence shown here is derived from an EMBL/GenBank/DDBJ whole genome shotgun (WGS) entry which is preliminary data.</text>
</comment>
<dbReference type="RefSeq" id="WP_305929126.1">
    <property type="nucleotide sequence ID" value="NZ_JAVAIL010000001.1"/>
</dbReference>
<evidence type="ECO:0000313" key="2">
    <source>
        <dbReference type="Proteomes" id="UP001235664"/>
    </source>
</evidence>
<accession>A0ABT9H6T8</accession>
<keyword evidence="2" id="KW-1185">Reference proteome</keyword>
<gene>
    <name evidence="1" type="ORF">Q9K01_05240</name>
</gene>
<sequence length="150" mass="16916">MEASTPYESAQQLCQTLREHNEILKGDGLRKRFFHDEALFRVSEFAEGLGLKSWSGVSIHDGTITTNLDFRFERFDDEDKVVWAGNELIIFIIFPSEEIIAEYAAPSFDPSLEMLGCEQVTNISLILAERASGYPNLGYQKFVRSVAGCI</sequence>
<reference evidence="1 2" key="1">
    <citation type="submission" date="2023-08" db="EMBL/GenBank/DDBJ databases">
        <title>genomic of DY56.</title>
        <authorList>
            <person name="Wang Y."/>
        </authorList>
    </citation>
    <scope>NUCLEOTIDE SEQUENCE [LARGE SCALE GENOMIC DNA]</scope>
    <source>
        <strain evidence="1 2">DY56-A-20</strain>
    </source>
</reference>
<dbReference type="EMBL" id="JAVAIL010000001">
    <property type="protein sequence ID" value="MDP4539027.1"/>
    <property type="molecule type" value="Genomic_DNA"/>
</dbReference>
<organism evidence="1 2">
    <name type="scientific">Qipengyuania benthica</name>
    <dbReference type="NCBI Taxonomy" id="3067651"/>
    <lineage>
        <taxon>Bacteria</taxon>
        <taxon>Pseudomonadati</taxon>
        <taxon>Pseudomonadota</taxon>
        <taxon>Alphaproteobacteria</taxon>
        <taxon>Sphingomonadales</taxon>
        <taxon>Erythrobacteraceae</taxon>
        <taxon>Qipengyuania</taxon>
    </lineage>
</organism>
<protein>
    <submittedName>
        <fullName evidence="1">Uncharacterized protein</fullName>
    </submittedName>
</protein>
<evidence type="ECO:0000313" key="1">
    <source>
        <dbReference type="EMBL" id="MDP4539027.1"/>
    </source>
</evidence>
<dbReference type="Proteomes" id="UP001235664">
    <property type="component" value="Unassembled WGS sequence"/>
</dbReference>
<proteinExistence type="predicted"/>
<name>A0ABT9H6T8_9SPHN</name>